<dbReference type="Pfam" id="PF05299">
    <property type="entry name" value="Peptidase_M61"/>
    <property type="match status" value="1"/>
</dbReference>
<dbReference type="InterPro" id="IPR027268">
    <property type="entry name" value="Peptidase_M4/M1_CTD_sf"/>
</dbReference>
<feature type="domain" description="Peptidase M61 catalytic" evidence="1">
    <location>
        <begin position="276"/>
        <end position="348"/>
    </location>
</feature>
<reference evidence="2 3" key="1">
    <citation type="submission" date="2017-08" db="EMBL/GenBank/DDBJ databases">
        <title>Infants hospitalized years apart are colonized by the same room-sourced microbial strains.</title>
        <authorList>
            <person name="Brooks B."/>
            <person name="Olm M.R."/>
            <person name="Firek B.A."/>
            <person name="Baker R."/>
            <person name="Thomas B.C."/>
            <person name="Morowitz M.J."/>
            <person name="Banfield J.F."/>
        </authorList>
    </citation>
    <scope>NUCLEOTIDE SEQUENCE [LARGE SCALE GENOMIC DNA]</scope>
    <source>
        <strain evidence="2">S2_003_000_R2_4</strain>
    </source>
</reference>
<dbReference type="Proteomes" id="UP000249393">
    <property type="component" value="Unassembled WGS sequence"/>
</dbReference>
<dbReference type="EMBL" id="QFQZ01000070">
    <property type="protein sequence ID" value="PZR32037.1"/>
    <property type="molecule type" value="Genomic_DNA"/>
</dbReference>
<comment type="caution">
    <text evidence="2">The sequence shown here is derived from an EMBL/GenBank/DDBJ whole genome shotgun (WGS) entry which is preliminary data.</text>
</comment>
<evidence type="ECO:0000313" key="3">
    <source>
        <dbReference type="Proteomes" id="UP000249393"/>
    </source>
</evidence>
<keyword evidence="2" id="KW-0645">Protease</keyword>
<gene>
    <name evidence="2" type="ORF">DI526_17775</name>
</gene>
<evidence type="ECO:0000313" key="2">
    <source>
        <dbReference type="EMBL" id="PZR32037.1"/>
    </source>
</evidence>
<accession>A0A2W5UZX9</accession>
<dbReference type="Gene3D" id="1.10.390.10">
    <property type="entry name" value="Neutral Protease Domain 2"/>
    <property type="match status" value="1"/>
</dbReference>
<dbReference type="SUPFAM" id="SSF55486">
    <property type="entry name" value="Metalloproteases ('zincins'), catalytic domain"/>
    <property type="match status" value="1"/>
</dbReference>
<keyword evidence="2" id="KW-0378">Hydrolase</keyword>
<evidence type="ECO:0000259" key="1">
    <source>
        <dbReference type="Pfam" id="PF05299"/>
    </source>
</evidence>
<sequence length="557" mass="60753">MGVLLALLCAVAAGAEPAPVRYALSPVIEQGALRALAVDIDFQADPSGRTTLRFVDGFEHETRPGRYAEGLEILGAEGVTPRPDGGAEIRSAPGARLHARYRIRSGYDAPPTTRDSDQTKPIVLADWFYVAGELVFAYPEGQHRSPATFNWKGGESGFRFASDLERLSDRDGVVDDILDSILMGSPRLRVTEGRGRYKDLRLAALGTFQHYDDAAFADMTFRVIDAERAFWGDGPSPFLVTLAPLKTSVGESYGGTGRSDAFALWVGETLPLADLRRLLAHEYFHTWNPAELGRPGKQRRDAWLSEGFTDFYARRLLLRAGLYTLADYAKAWNEDLLAYGVSPARNATEDQIAKGYWQDEALEEITYKRGALLAALFDAQLRRKGRGLDPVVRRMRALRNKDPESGLRANFAAAFAAAAGRPATPEIDRYALRGETLTLPGDTFACLTLGRVTQPIFALGFDLEATGATGVFSGVDPAGPAYAAGLRDGMKRLAREGGAMNDSSVEIAYRVVDTAGQERVIRFKPEGETSVTFQRLSVRETMTPSERKACARALGGG</sequence>
<dbReference type="AlphaFoldDB" id="A0A2W5UZX9"/>
<proteinExistence type="predicted"/>
<dbReference type="GO" id="GO:0006508">
    <property type="term" value="P:proteolysis"/>
    <property type="evidence" value="ECO:0007669"/>
    <property type="project" value="UniProtKB-KW"/>
</dbReference>
<dbReference type="InterPro" id="IPR007963">
    <property type="entry name" value="Peptidase_M61_catalytic"/>
</dbReference>
<name>A0A2W5UZX9_9CAUL</name>
<dbReference type="GO" id="GO:0008233">
    <property type="term" value="F:peptidase activity"/>
    <property type="evidence" value="ECO:0007669"/>
    <property type="project" value="UniProtKB-KW"/>
</dbReference>
<protein>
    <submittedName>
        <fullName evidence="2">Serine protease</fullName>
    </submittedName>
</protein>
<organism evidence="2 3">
    <name type="scientific">Caulobacter segnis</name>
    <dbReference type="NCBI Taxonomy" id="88688"/>
    <lineage>
        <taxon>Bacteria</taxon>
        <taxon>Pseudomonadati</taxon>
        <taxon>Pseudomonadota</taxon>
        <taxon>Alphaproteobacteria</taxon>
        <taxon>Caulobacterales</taxon>
        <taxon>Caulobacteraceae</taxon>
        <taxon>Caulobacter</taxon>
    </lineage>
</organism>